<protein>
    <submittedName>
        <fullName evidence="1">Uncharacterized protein</fullName>
    </submittedName>
</protein>
<dbReference type="InterPro" id="IPR037547">
    <property type="entry name" value="SAMBA"/>
</dbReference>
<evidence type="ECO:0000313" key="1">
    <source>
        <dbReference type="EMBL" id="KAK2991971.1"/>
    </source>
</evidence>
<evidence type="ECO:0000313" key="2">
    <source>
        <dbReference type="Proteomes" id="UP001187471"/>
    </source>
</evidence>
<sequence>MSNSSLSLSPARSSSTAIAGGNIAASLAADELQFPPDLVSVQDQRDEALLVLKSDLMAALAKEVKSLDEDNWMFEGPRSRIHLISRPGTTYDH</sequence>
<dbReference type="GO" id="GO:0046621">
    <property type="term" value="P:negative regulation of organ growth"/>
    <property type="evidence" value="ECO:0007669"/>
    <property type="project" value="InterPro"/>
</dbReference>
<dbReference type="PANTHER" id="PTHR37387">
    <property type="entry name" value="PROTEIN SAMBA"/>
    <property type="match status" value="1"/>
</dbReference>
<comment type="caution">
    <text evidence="1">The sequence shown here is derived from an EMBL/GenBank/DDBJ whole genome shotgun (WGS) entry which is preliminary data.</text>
</comment>
<dbReference type="GO" id="GO:0010997">
    <property type="term" value="F:anaphase-promoting complex binding"/>
    <property type="evidence" value="ECO:0007669"/>
    <property type="project" value="InterPro"/>
</dbReference>
<gene>
    <name evidence="1" type="ORF">RJ640_017802</name>
</gene>
<dbReference type="EMBL" id="JAVXUO010000449">
    <property type="protein sequence ID" value="KAK2991971.1"/>
    <property type="molecule type" value="Genomic_DNA"/>
</dbReference>
<organism evidence="1 2">
    <name type="scientific">Escallonia rubra</name>
    <dbReference type="NCBI Taxonomy" id="112253"/>
    <lineage>
        <taxon>Eukaryota</taxon>
        <taxon>Viridiplantae</taxon>
        <taxon>Streptophyta</taxon>
        <taxon>Embryophyta</taxon>
        <taxon>Tracheophyta</taxon>
        <taxon>Spermatophyta</taxon>
        <taxon>Magnoliopsida</taxon>
        <taxon>eudicotyledons</taxon>
        <taxon>Gunneridae</taxon>
        <taxon>Pentapetalae</taxon>
        <taxon>asterids</taxon>
        <taxon>campanulids</taxon>
        <taxon>Escalloniales</taxon>
        <taxon>Escalloniaceae</taxon>
        <taxon>Escallonia</taxon>
    </lineage>
</organism>
<dbReference type="PANTHER" id="PTHR37387:SF1">
    <property type="entry name" value="PROTEIN SAMBA"/>
    <property type="match status" value="1"/>
</dbReference>
<accession>A0AA88RXU0</accession>
<name>A0AA88RXU0_9ASTE</name>
<keyword evidence="2" id="KW-1185">Reference proteome</keyword>
<dbReference type="Proteomes" id="UP001187471">
    <property type="component" value="Unassembled WGS sequence"/>
</dbReference>
<proteinExistence type="predicted"/>
<dbReference type="AlphaFoldDB" id="A0AA88RXU0"/>
<reference evidence="1" key="1">
    <citation type="submission" date="2022-12" db="EMBL/GenBank/DDBJ databases">
        <title>Draft genome assemblies for two species of Escallonia (Escalloniales).</title>
        <authorList>
            <person name="Chanderbali A."/>
            <person name="Dervinis C."/>
            <person name="Anghel I."/>
            <person name="Soltis D."/>
            <person name="Soltis P."/>
            <person name="Zapata F."/>
        </authorList>
    </citation>
    <scope>NUCLEOTIDE SEQUENCE</scope>
    <source>
        <strain evidence="1">UCBG92.1500</strain>
        <tissue evidence="1">Leaf</tissue>
    </source>
</reference>